<accession>A0A9P8ZX50</accession>
<proteinExistence type="predicted"/>
<sequence length="191" mass="21472">MHTRPQKIKISRSGPSLKRKAKALGEKANVLSVLMYHNAIDNRMEMEVHVPKDLKKLPDFNKLVQRAIRGKDRKAQAHARALATPQPTSQTRSRTADSGPSEERAQAVPLSIYDIIPDDDGDTVFTIHLLLQAGKRIRAPLQAQTLQEARTADTNVIHAEENRARRLETGQMMIYCVTKSDRIALRHGKAR</sequence>
<evidence type="ECO:0000313" key="2">
    <source>
        <dbReference type="EMBL" id="KAH6653612.1"/>
    </source>
</evidence>
<reference evidence="2" key="1">
    <citation type="journal article" date="2021" name="Nat. Commun.">
        <title>Genetic determinants of endophytism in the Arabidopsis root mycobiome.</title>
        <authorList>
            <person name="Mesny F."/>
            <person name="Miyauchi S."/>
            <person name="Thiergart T."/>
            <person name="Pickel B."/>
            <person name="Atanasova L."/>
            <person name="Karlsson M."/>
            <person name="Huettel B."/>
            <person name="Barry K.W."/>
            <person name="Haridas S."/>
            <person name="Chen C."/>
            <person name="Bauer D."/>
            <person name="Andreopoulos W."/>
            <person name="Pangilinan J."/>
            <person name="LaButti K."/>
            <person name="Riley R."/>
            <person name="Lipzen A."/>
            <person name="Clum A."/>
            <person name="Drula E."/>
            <person name="Henrissat B."/>
            <person name="Kohler A."/>
            <person name="Grigoriev I.V."/>
            <person name="Martin F.M."/>
            <person name="Hacquard S."/>
        </authorList>
    </citation>
    <scope>NUCLEOTIDE SEQUENCE</scope>
    <source>
        <strain evidence="2">MPI-SDFR-AT-0073</strain>
    </source>
</reference>
<feature type="region of interest" description="Disordered" evidence="1">
    <location>
        <begin position="70"/>
        <end position="105"/>
    </location>
</feature>
<evidence type="ECO:0000256" key="1">
    <source>
        <dbReference type="SAM" id="MobiDB-lite"/>
    </source>
</evidence>
<dbReference type="AlphaFoldDB" id="A0A9P8ZX50"/>
<organism evidence="2 3">
    <name type="scientific">Truncatella angustata</name>
    <dbReference type="NCBI Taxonomy" id="152316"/>
    <lineage>
        <taxon>Eukaryota</taxon>
        <taxon>Fungi</taxon>
        <taxon>Dikarya</taxon>
        <taxon>Ascomycota</taxon>
        <taxon>Pezizomycotina</taxon>
        <taxon>Sordariomycetes</taxon>
        <taxon>Xylariomycetidae</taxon>
        <taxon>Amphisphaeriales</taxon>
        <taxon>Sporocadaceae</taxon>
        <taxon>Truncatella</taxon>
    </lineage>
</organism>
<dbReference type="EMBL" id="JAGPXC010000005">
    <property type="protein sequence ID" value="KAH6653612.1"/>
    <property type="molecule type" value="Genomic_DNA"/>
</dbReference>
<dbReference type="GeneID" id="70136468"/>
<comment type="caution">
    <text evidence="2">The sequence shown here is derived from an EMBL/GenBank/DDBJ whole genome shotgun (WGS) entry which is preliminary data.</text>
</comment>
<gene>
    <name evidence="2" type="ORF">BKA67DRAFT_660187</name>
</gene>
<dbReference type="RefSeq" id="XP_045957889.1">
    <property type="nucleotide sequence ID" value="XM_046107577.1"/>
</dbReference>
<protein>
    <submittedName>
        <fullName evidence="2">Uncharacterized protein</fullName>
    </submittedName>
</protein>
<evidence type="ECO:0000313" key="3">
    <source>
        <dbReference type="Proteomes" id="UP000758603"/>
    </source>
</evidence>
<feature type="compositionally biased region" description="Polar residues" evidence="1">
    <location>
        <begin position="85"/>
        <end position="98"/>
    </location>
</feature>
<dbReference type="Proteomes" id="UP000758603">
    <property type="component" value="Unassembled WGS sequence"/>
</dbReference>
<dbReference type="OrthoDB" id="4847963at2759"/>
<keyword evidence="3" id="KW-1185">Reference proteome</keyword>
<name>A0A9P8ZX50_9PEZI</name>